<gene>
    <name evidence="3" type="ORF">BECKSD772D_GA0070982_12171</name>
    <name evidence="2" type="ORF">BECKSD772E_GA0070983_12291</name>
    <name evidence="1" type="ORF">BECKSD772F_GA0070984_12411</name>
</gene>
<dbReference type="AlphaFoldDB" id="A0A450YVS4"/>
<evidence type="ECO:0000313" key="1">
    <source>
        <dbReference type="EMBL" id="VFK45648.1"/>
    </source>
</evidence>
<dbReference type="EMBL" id="CAADHB010000217">
    <property type="protein sequence ID" value="VFK81085.1"/>
    <property type="molecule type" value="Genomic_DNA"/>
</dbReference>
<proteinExistence type="predicted"/>
<protein>
    <submittedName>
        <fullName evidence="1">Uncharacterized protein</fullName>
    </submittedName>
</protein>
<evidence type="ECO:0000313" key="2">
    <source>
        <dbReference type="EMBL" id="VFK49744.1"/>
    </source>
</evidence>
<evidence type="ECO:0000313" key="3">
    <source>
        <dbReference type="EMBL" id="VFK81085.1"/>
    </source>
</evidence>
<organism evidence="1">
    <name type="scientific">Candidatus Kentrum sp. SD</name>
    <dbReference type="NCBI Taxonomy" id="2126332"/>
    <lineage>
        <taxon>Bacteria</taxon>
        <taxon>Pseudomonadati</taxon>
        <taxon>Pseudomonadota</taxon>
        <taxon>Gammaproteobacteria</taxon>
        <taxon>Candidatus Kentrum</taxon>
    </lineage>
</organism>
<dbReference type="EMBL" id="CAADFU010000229">
    <property type="protein sequence ID" value="VFK49744.1"/>
    <property type="molecule type" value="Genomic_DNA"/>
</dbReference>
<reference evidence="1" key="1">
    <citation type="submission" date="2019-02" db="EMBL/GenBank/DDBJ databases">
        <authorList>
            <person name="Gruber-Vodicka R. H."/>
            <person name="Seah K. B. B."/>
        </authorList>
    </citation>
    <scope>NUCLEOTIDE SEQUENCE</scope>
    <source>
        <strain evidence="3">BECK_S127</strain>
        <strain evidence="2">BECK_S1320</strain>
        <strain evidence="1">BECK_S1321</strain>
    </source>
</reference>
<name>A0A450YVS4_9GAMM</name>
<dbReference type="EMBL" id="CAADFR010000241">
    <property type="protein sequence ID" value="VFK45648.1"/>
    <property type="molecule type" value="Genomic_DNA"/>
</dbReference>
<sequence>MERATHTIIRSSKEDRDRFYFVYFPLGFTNGSGFKSGLLTRDHVSKVRGETLL</sequence>
<accession>A0A450YVS4</accession>